<reference evidence="1" key="1">
    <citation type="submission" date="2018-05" db="EMBL/GenBank/DDBJ databases">
        <authorList>
            <person name="Lanie J.A."/>
            <person name="Ng W.-L."/>
            <person name="Kazmierczak K.M."/>
            <person name="Andrzejewski T.M."/>
            <person name="Davidsen T.M."/>
            <person name="Wayne K.J."/>
            <person name="Tettelin H."/>
            <person name="Glass J.I."/>
            <person name="Rusch D."/>
            <person name="Podicherti R."/>
            <person name="Tsui H.-C.T."/>
            <person name="Winkler M.E."/>
        </authorList>
    </citation>
    <scope>NUCLEOTIDE SEQUENCE</scope>
</reference>
<accession>A0A382LCD5</accession>
<dbReference type="SUPFAM" id="SSF52317">
    <property type="entry name" value="Class I glutamine amidotransferase-like"/>
    <property type="match status" value="1"/>
</dbReference>
<dbReference type="Gene3D" id="3.40.50.880">
    <property type="match status" value="1"/>
</dbReference>
<protein>
    <submittedName>
        <fullName evidence="1">Uncharacterized protein</fullName>
    </submittedName>
</protein>
<dbReference type="EMBL" id="UINC01086126">
    <property type="protein sequence ID" value="SVC34299.1"/>
    <property type="molecule type" value="Genomic_DNA"/>
</dbReference>
<dbReference type="GO" id="GO:0033969">
    <property type="term" value="F:gamma-glutamyl-gamma-aminobutyrate hydrolase activity"/>
    <property type="evidence" value="ECO:0007669"/>
    <property type="project" value="TreeGrafter"/>
</dbReference>
<dbReference type="Pfam" id="PF07722">
    <property type="entry name" value="Peptidase_C26"/>
    <property type="match status" value="1"/>
</dbReference>
<dbReference type="PANTHER" id="PTHR43235">
    <property type="entry name" value="GLUTAMINE AMIDOTRANSFERASE PB2B2.05-RELATED"/>
    <property type="match status" value="1"/>
</dbReference>
<evidence type="ECO:0000313" key="1">
    <source>
        <dbReference type="EMBL" id="SVC34299.1"/>
    </source>
</evidence>
<dbReference type="InterPro" id="IPR011697">
    <property type="entry name" value="Peptidase_C26"/>
</dbReference>
<dbReference type="PANTHER" id="PTHR43235:SF1">
    <property type="entry name" value="GLUTAMINE AMIDOTRANSFERASE PB2B2.05-RELATED"/>
    <property type="match status" value="1"/>
</dbReference>
<sequence>MHDIVIEPQTLLASVVGEGTLWSASWHHQAVDELAPNLRVSARAPDGTIEGLELREPASWMLAVQWHPELTAEEDPRQQALFNRLVEAASGQQVIEGG</sequence>
<gene>
    <name evidence="1" type="ORF">METZ01_LOCUS287153</name>
</gene>
<dbReference type="InterPro" id="IPR029062">
    <property type="entry name" value="Class_I_gatase-like"/>
</dbReference>
<proteinExistence type="predicted"/>
<name>A0A382LCD5_9ZZZZ</name>
<dbReference type="GO" id="GO:0005829">
    <property type="term" value="C:cytosol"/>
    <property type="evidence" value="ECO:0007669"/>
    <property type="project" value="TreeGrafter"/>
</dbReference>
<organism evidence="1">
    <name type="scientific">marine metagenome</name>
    <dbReference type="NCBI Taxonomy" id="408172"/>
    <lineage>
        <taxon>unclassified sequences</taxon>
        <taxon>metagenomes</taxon>
        <taxon>ecological metagenomes</taxon>
    </lineage>
</organism>
<dbReference type="AlphaFoldDB" id="A0A382LCD5"/>
<dbReference type="PROSITE" id="PS51273">
    <property type="entry name" value="GATASE_TYPE_1"/>
    <property type="match status" value="1"/>
</dbReference>
<dbReference type="GO" id="GO:0006598">
    <property type="term" value="P:polyamine catabolic process"/>
    <property type="evidence" value="ECO:0007669"/>
    <property type="project" value="TreeGrafter"/>
</dbReference>
<dbReference type="InterPro" id="IPR044668">
    <property type="entry name" value="PuuD-like"/>
</dbReference>